<dbReference type="Pfam" id="PF07645">
    <property type="entry name" value="EGF_CA"/>
    <property type="match status" value="4"/>
</dbReference>
<dbReference type="InterPro" id="IPR000152">
    <property type="entry name" value="EGF-type_Asp/Asn_hydroxyl_site"/>
</dbReference>
<name>A0A183FFJ6_HELPZ</name>
<dbReference type="SUPFAM" id="SSF57184">
    <property type="entry name" value="Growth factor receptor domain"/>
    <property type="match status" value="1"/>
</dbReference>
<evidence type="ECO:0000256" key="4">
    <source>
        <dbReference type="ARBA" id="ARBA00023157"/>
    </source>
</evidence>
<evidence type="ECO:0000256" key="3">
    <source>
        <dbReference type="ARBA" id="ARBA00022737"/>
    </source>
</evidence>
<accession>A0A183FFJ6</accession>
<organism evidence="8 9">
    <name type="scientific">Heligmosomoides polygyrus</name>
    <name type="common">Parasitic roundworm</name>
    <dbReference type="NCBI Taxonomy" id="6339"/>
    <lineage>
        <taxon>Eukaryota</taxon>
        <taxon>Metazoa</taxon>
        <taxon>Ecdysozoa</taxon>
        <taxon>Nematoda</taxon>
        <taxon>Chromadorea</taxon>
        <taxon>Rhabditida</taxon>
        <taxon>Rhabditina</taxon>
        <taxon>Rhabditomorpha</taxon>
        <taxon>Strongyloidea</taxon>
        <taxon>Heligmosomidae</taxon>
        <taxon>Heligmosomoides</taxon>
    </lineage>
</organism>
<feature type="domain" description="EGF-like" evidence="6">
    <location>
        <begin position="42"/>
        <end position="80"/>
    </location>
</feature>
<dbReference type="SMART" id="SM00181">
    <property type="entry name" value="EGF"/>
    <property type="match status" value="6"/>
</dbReference>
<accession>A0A3P7WSN5</accession>
<dbReference type="PANTHER" id="PTHR12916">
    <property type="entry name" value="CYTOCHROME C OXIDASE POLYPEPTIDE VIC-2"/>
    <property type="match status" value="1"/>
</dbReference>
<proteinExistence type="predicted"/>
<evidence type="ECO:0000256" key="2">
    <source>
        <dbReference type="ARBA" id="ARBA00022729"/>
    </source>
</evidence>
<keyword evidence="8" id="KW-1185">Reference proteome</keyword>
<dbReference type="SUPFAM" id="SSF57196">
    <property type="entry name" value="EGF/Laminin"/>
    <property type="match status" value="1"/>
</dbReference>
<dbReference type="Gene3D" id="2.10.25.10">
    <property type="entry name" value="Laminin"/>
    <property type="match status" value="6"/>
</dbReference>
<dbReference type="InterPro" id="IPR000742">
    <property type="entry name" value="EGF"/>
</dbReference>
<dbReference type="InterPro" id="IPR001881">
    <property type="entry name" value="EGF-like_Ca-bd_dom"/>
</dbReference>
<dbReference type="PANTHER" id="PTHR12916:SF4">
    <property type="entry name" value="UNINFLATABLE, ISOFORM C"/>
    <property type="match status" value="1"/>
</dbReference>
<protein>
    <submittedName>
        <fullName evidence="9">Calcium binding EGF domain protein</fullName>
    </submittedName>
</protein>
<evidence type="ECO:0000256" key="5">
    <source>
        <dbReference type="PROSITE-ProRule" id="PRU00076"/>
    </source>
</evidence>
<keyword evidence="3" id="KW-0677">Repeat</keyword>
<keyword evidence="2" id="KW-0732">Signal</keyword>
<dbReference type="CDD" id="cd00054">
    <property type="entry name" value="EGF_CA"/>
    <property type="match status" value="2"/>
</dbReference>
<evidence type="ECO:0000256" key="1">
    <source>
        <dbReference type="ARBA" id="ARBA00022536"/>
    </source>
</evidence>
<keyword evidence="1 5" id="KW-0245">EGF-like domain</keyword>
<feature type="domain" description="EGF-like" evidence="6">
    <location>
        <begin position="208"/>
        <end position="249"/>
    </location>
</feature>
<dbReference type="SMART" id="SM00179">
    <property type="entry name" value="EGF_CA"/>
    <property type="match status" value="5"/>
</dbReference>
<feature type="domain" description="EGF-like" evidence="6">
    <location>
        <begin position="261"/>
        <end position="300"/>
    </location>
</feature>
<sequence>MDCAPEAECRETPIGPTCQCVSGFVDISRQHGRPPGRICRAVVNECAEGKHDCSSHASCIDTADGFTCRCHDNYRDESPSPSLHPGRVCIRAFVPDPPECEVSDPMSCDQRKSEVCVFVNGTYKCRCASGYSRLPDGRCLAINECEHQRLNTCGQNSECIDLVSASEDFRLPTNYPSVFQAEGYTCQCRSGFADVSPQGQPGRLCKARVNECSNKEKYRVDCDENAICVDTDDAFSCQCRPGFADISAAFNRLPGRRCIEAVNECSIRGMNDCSEFALCEDAKEGYVCSCRAGYVDASPNATHYPGRVCRKPIEKLTVTEFTSSFSHDSCDPKVGDGWFRPSGFHGGEPDFGQICAQLHVCEYAMVRNRGSCRRLFGVLIVVRKSATRLDASRGSNHVARRWQYKRGF</sequence>
<dbReference type="PROSITE" id="PS50026">
    <property type="entry name" value="EGF_3"/>
    <property type="match status" value="3"/>
</dbReference>
<evidence type="ECO:0000259" key="6">
    <source>
        <dbReference type="PROSITE" id="PS50026"/>
    </source>
</evidence>
<dbReference type="Proteomes" id="UP000050761">
    <property type="component" value="Unassembled WGS sequence"/>
</dbReference>
<dbReference type="PROSITE" id="PS00010">
    <property type="entry name" value="ASX_HYDROXYL"/>
    <property type="match status" value="3"/>
</dbReference>
<dbReference type="OrthoDB" id="10060424at2759"/>
<evidence type="ECO:0000313" key="9">
    <source>
        <dbReference type="WBParaSite" id="HPBE_0000530601-mRNA-1"/>
    </source>
</evidence>
<dbReference type="GO" id="GO:0005509">
    <property type="term" value="F:calcium ion binding"/>
    <property type="evidence" value="ECO:0007669"/>
    <property type="project" value="InterPro"/>
</dbReference>
<dbReference type="InterPro" id="IPR049883">
    <property type="entry name" value="NOTCH1_EGF-like"/>
</dbReference>
<dbReference type="FunFam" id="2.10.25.10:FF:000291">
    <property type="entry name" value="Transmembrane matrix receptor MUP-4"/>
    <property type="match status" value="1"/>
</dbReference>
<dbReference type="InterPro" id="IPR009030">
    <property type="entry name" value="Growth_fac_rcpt_cys_sf"/>
</dbReference>
<dbReference type="AlphaFoldDB" id="A0A183FFJ6"/>
<gene>
    <name evidence="7" type="ORF">HPBE_LOCUS5307</name>
</gene>
<dbReference type="WBParaSite" id="HPBE_0000530601-mRNA-1">
    <property type="protein sequence ID" value="HPBE_0000530601-mRNA-1"/>
    <property type="gene ID" value="HPBE_0000530601"/>
</dbReference>
<dbReference type="EMBL" id="UZAH01025448">
    <property type="protein sequence ID" value="VDO64090.1"/>
    <property type="molecule type" value="Genomic_DNA"/>
</dbReference>
<evidence type="ECO:0000313" key="7">
    <source>
        <dbReference type="EMBL" id="VDO64090.1"/>
    </source>
</evidence>
<reference evidence="7 8" key="1">
    <citation type="submission" date="2018-11" db="EMBL/GenBank/DDBJ databases">
        <authorList>
            <consortium name="Pathogen Informatics"/>
        </authorList>
    </citation>
    <scope>NUCLEOTIDE SEQUENCE [LARGE SCALE GENOMIC DNA]</scope>
</reference>
<keyword evidence="4" id="KW-1015">Disulfide bond</keyword>
<comment type="caution">
    <text evidence="5">Lacks conserved residue(s) required for the propagation of feature annotation.</text>
</comment>
<reference evidence="9" key="2">
    <citation type="submission" date="2019-09" db="UniProtKB">
        <authorList>
            <consortium name="WormBaseParasite"/>
        </authorList>
    </citation>
    <scope>IDENTIFICATION</scope>
</reference>
<evidence type="ECO:0000313" key="8">
    <source>
        <dbReference type="Proteomes" id="UP000050761"/>
    </source>
</evidence>